<feature type="coiled-coil region" evidence="1">
    <location>
        <begin position="47"/>
        <end position="74"/>
    </location>
</feature>
<keyword evidence="1" id="KW-0175">Coiled coil</keyword>
<dbReference type="OrthoDB" id="7772266at2"/>
<evidence type="ECO:0000313" key="3">
    <source>
        <dbReference type="Proteomes" id="UP000283587"/>
    </source>
</evidence>
<name>A0A419A6E2_9RHOB</name>
<gene>
    <name evidence="2" type="ORF">D3P05_11435</name>
</gene>
<dbReference type="RefSeq" id="WP_119898291.1">
    <property type="nucleotide sequence ID" value="NZ_QNRC01000013.1"/>
</dbReference>
<comment type="caution">
    <text evidence="2">The sequence shown here is derived from an EMBL/GenBank/DDBJ whole genome shotgun (WGS) entry which is preliminary data.</text>
</comment>
<sequence length="289" mass="30590">MSNILGSTAPAPRHSPVPRKTVLSVSDAMRRNRIMPPQQCVDNRAKLDNLRRLIAAADREYRETIAELDRLNNEGRVWLVIDLIHKTALASLDLGASIMSITGHRGADAIRGLADGTQTFSDVWTGAAGVASGETSASEFTRTLAGRALAHTPARGGGAAHMKGMAEMGLSGWGNLENIADAQGTPSAGARTAEGAVDLLGGLVQRSAEAVDTGTTGGSATAKKVSAVAQIARAMASYNRELEGAFNRRLEISGGLMATKATFRSQMERTMSRYRRDAAELERLLASCE</sequence>
<protein>
    <submittedName>
        <fullName evidence="2">Uncharacterized protein</fullName>
    </submittedName>
</protein>
<evidence type="ECO:0000313" key="2">
    <source>
        <dbReference type="EMBL" id="RJL14200.1"/>
    </source>
</evidence>
<dbReference type="Proteomes" id="UP000283587">
    <property type="component" value="Unassembled WGS sequence"/>
</dbReference>
<dbReference type="AlphaFoldDB" id="A0A419A6E2"/>
<reference evidence="3" key="1">
    <citation type="submission" date="2018-09" db="EMBL/GenBank/DDBJ databases">
        <title>Paracoccus onubensis nov. sp. a moderate halophilic bacterium isolated from Gruta de las Maravillas (Aracena, Spain).</title>
        <authorList>
            <person name="Jurado V."/>
            <person name="Gutierrez-Patricio S."/>
            <person name="Gonzalez-Pimentel J.L."/>
            <person name="Miller A.Z."/>
            <person name="Laiz L."/>
            <person name="Saiz-Jimenez C."/>
        </authorList>
    </citation>
    <scope>NUCLEOTIDE SEQUENCE [LARGE SCALE GENOMIC DNA]</scope>
    <source>
        <strain evidence="3">DSM 26381</strain>
    </source>
</reference>
<proteinExistence type="predicted"/>
<dbReference type="EMBL" id="QZEW01000042">
    <property type="protein sequence ID" value="RJL14200.1"/>
    <property type="molecule type" value="Genomic_DNA"/>
</dbReference>
<accession>A0A419A6E2</accession>
<evidence type="ECO:0000256" key="1">
    <source>
        <dbReference type="SAM" id="Coils"/>
    </source>
</evidence>
<organism evidence="2 3">
    <name type="scientific">Paracoccus siganidrum</name>
    <dbReference type="NCBI Taxonomy" id="1276757"/>
    <lineage>
        <taxon>Bacteria</taxon>
        <taxon>Pseudomonadati</taxon>
        <taxon>Pseudomonadota</taxon>
        <taxon>Alphaproteobacteria</taxon>
        <taxon>Rhodobacterales</taxon>
        <taxon>Paracoccaceae</taxon>
        <taxon>Paracoccus</taxon>
    </lineage>
</organism>
<keyword evidence="3" id="KW-1185">Reference proteome</keyword>